<comment type="caution">
    <text evidence="2">The sequence shown here is derived from an EMBL/GenBank/DDBJ whole genome shotgun (WGS) entry which is preliminary data.</text>
</comment>
<feature type="transmembrane region" description="Helical" evidence="1">
    <location>
        <begin position="12"/>
        <end position="33"/>
    </location>
</feature>
<organism evidence="2 3">
    <name type="scientific">Orbus hercynius</name>
    <dbReference type="NCBI Taxonomy" id="593135"/>
    <lineage>
        <taxon>Bacteria</taxon>
        <taxon>Pseudomonadati</taxon>
        <taxon>Pseudomonadota</taxon>
        <taxon>Gammaproteobacteria</taxon>
        <taxon>Orbales</taxon>
        <taxon>Orbaceae</taxon>
        <taxon>Orbus</taxon>
    </lineage>
</organism>
<feature type="transmembrane region" description="Helical" evidence="1">
    <location>
        <begin position="142"/>
        <end position="159"/>
    </location>
</feature>
<name>A0A495RIY1_9GAMM</name>
<dbReference type="InterPro" id="IPR009898">
    <property type="entry name" value="DUF1440"/>
</dbReference>
<evidence type="ECO:0000313" key="2">
    <source>
        <dbReference type="EMBL" id="RKS87493.1"/>
    </source>
</evidence>
<gene>
    <name evidence="2" type="ORF">DES39_0727</name>
</gene>
<sequence length="176" mass="19961">MSMNLFQMTKPATRCYVLSIWIGIISGFVSALVKSGTEGIFPPRLVTEGAPPVLLLQNIGIDVTHWFYTYSEQIVYFGGNLVHIIFSIVWGVIYCFAAEIFPKIKMAQGLVFGLVVAILFHGIAMPVLGISTPVWDLRLQEIFSEVFGTALWIWIIEIMRRDLRNRFTKKADPEFQ</sequence>
<proteinExistence type="predicted"/>
<evidence type="ECO:0000256" key="1">
    <source>
        <dbReference type="SAM" id="Phobius"/>
    </source>
</evidence>
<feature type="transmembrane region" description="Helical" evidence="1">
    <location>
        <begin position="109"/>
        <end position="130"/>
    </location>
</feature>
<dbReference type="EMBL" id="RBWY01000001">
    <property type="protein sequence ID" value="RKS87493.1"/>
    <property type="molecule type" value="Genomic_DNA"/>
</dbReference>
<keyword evidence="3" id="KW-1185">Reference proteome</keyword>
<dbReference type="OrthoDB" id="1629003at2"/>
<keyword evidence="1" id="KW-1133">Transmembrane helix</keyword>
<dbReference type="AlphaFoldDB" id="A0A495RIY1"/>
<dbReference type="RefSeq" id="WP_121144385.1">
    <property type="nucleotide sequence ID" value="NZ_RBWY01000001.1"/>
</dbReference>
<dbReference type="Proteomes" id="UP000278542">
    <property type="component" value="Unassembled WGS sequence"/>
</dbReference>
<accession>A0A495RIY1</accession>
<keyword evidence="1" id="KW-0812">Transmembrane</keyword>
<protein>
    <submittedName>
        <fullName evidence="2">Putative membrane protein</fullName>
    </submittedName>
</protein>
<reference evidence="2 3" key="1">
    <citation type="submission" date="2018-10" db="EMBL/GenBank/DDBJ databases">
        <title>Genomic Encyclopedia of Type Strains, Phase IV (KMG-IV): sequencing the most valuable type-strain genomes for metagenomic binning, comparative biology and taxonomic classification.</title>
        <authorList>
            <person name="Goeker M."/>
        </authorList>
    </citation>
    <scope>NUCLEOTIDE SEQUENCE [LARGE SCALE GENOMIC DNA]</scope>
    <source>
        <strain evidence="2 3">DSM 22228</strain>
    </source>
</reference>
<dbReference type="Pfam" id="PF07274">
    <property type="entry name" value="DUF1440"/>
    <property type="match status" value="1"/>
</dbReference>
<feature type="transmembrane region" description="Helical" evidence="1">
    <location>
        <begin position="74"/>
        <end position="97"/>
    </location>
</feature>
<evidence type="ECO:0000313" key="3">
    <source>
        <dbReference type="Proteomes" id="UP000278542"/>
    </source>
</evidence>
<keyword evidence="1" id="KW-0472">Membrane</keyword>